<accession>A0A6G3ZXG6</accession>
<dbReference type="GO" id="GO:0003700">
    <property type="term" value="F:DNA-binding transcription factor activity"/>
    <property type="evidence" value="ECO:0007669"/>
    <property type="project" value="InterPro"/>
</dbReference>
<evidence type="ECO:0000259" key="10">
    <source>
        <dbReference type="PROSITE" id="PS50110"/>
    </source>
</evidence>
<evidence type="ECO:0000256" key="5">
    <source>
        <dbReference type="ARBA" id="ARBA00023015"/>
    </source>
</evidence>
<dbReference type="InterPro" id="IPR009057">
    <property type="entry name" value="Homeodomain-like_sf"/>
</dbReference>
<feature type="domain" description="HTH araC/xylS-type" evidence="9">
    <location>
        <begin position="416"/>
        <end position="514"/>
    </location>
</feature>
<dbReference type="Gene3D" id="1.10.10.60">
    <property type="entry name" value="Homeodomain-like"/>
    <property type="match status" value="2"/>
</dbReference>
<dbReference type="InterPro" id="IPR001789">
    <property type="entry name" value="Sig_transdc_resp-reg_receiver"/>
</dbReference>
<dbReference type="GO" id="GO:0043565">
    <property type="term" value="F:sequence-specific DNA binding"/>
    <property type="evidence" value="ECO:0007669"/>
    <property type="project" value="InterPro"/>
</dbReference>
<dbReference type="CDD" id="cd17536">
    <property type="entry name" value="REC_YesN-like"/>
    <property type="match status" value="1"/>
</dbReference>
<dbReference type="PANTHER" id="PTHR42713:SF3">
    <property type="entry name" value="TRANSCRIPTIONAL REGULATORY PROTEIN HPTR"/>
    <property type="match status" value="1"/>
</dbReference>
<dbReference type="SMART" id="SM00448">
    <property type="entry name" value="REC"/>
    <property type="match status" value="1"/>
</dbReference>
<organism evidence="11">
    <name type="scientific">Paenibacillus sp. SYP-B3998</name>
    <dbReference type="NCBI Taxonomy" id="2678564"/>
    <lineage>
        <taxon>Bacteria</taxon>
        <taxon>Bacillati</taxon>
        <taxon>Bacillota</taxon>
        <taxon>Bacilli</taxon>
        <taxon>Bacillales</taxon>
        <taxon>Paenibacillaceae</taxon>
        <taxon>Paenibacillus</taxon>
    </lineage>
</organism>
<evidence type="ECO:0000256" key="1">
    <source>
        <dbReference type="ARBA" id="ARBA00004496"/>
    </source>
</evidence>
<feature type="domain" description="Response regulatory" evidence="10">
    <location>
        <begin position="3"/>
        <end position="120"/>
    </location>
</feature>
<keyword evidence="4" id="KW-0902">Two-component regulatory system</keyword>
<dbReference type="EMBL" id="JAAIKC010000002">
    <property type="protein sequence ID" value="NEW06279.1"/>
    <property type="molecule type" value="Genomic_DNA"/>
</dbReference>
<dbReference type="InterPro" id="IPR051552">
    <property type="entry name" value="HptR"/>
</dbReference>
<evidence type="ECO:0000256" key="6">
    <source>
        <dbReference type="ARBA" id="ARBA00023125"/>
    </source>
</evidence>
<dbReference type="Pfam" id="PF00072">
    <property type="entry name" value="Response_reg"/>
    <property type="match status" value="1"/>
</dbReference>
<dbReference type="RefSeq" id="WP_163944805.1">
    <property type="nucleotide sequence ID" value="NZ_JAAIKC010000002.1"/>
</dbReference>
<evidence type="ECO:0000259" key="9">
    <source>
        <dbReference type="PROSITE" id="PS01124"/>
    </source>
</evidence>
<protein>
    <submittedName>
        <fullName evidence="11">Response regulator transcription factor</fullName>
    </submittedName>
</protein>
<dbReference type="PROSITE" id="PS50110">
    <property type="entry name" value="RESPONSE_REGULATORY"/>
    <property type="match status" value="1"/>
</dbReference>
<dbReference type="Pfam" id="PF17853">
    <property type="entry name" value="GGDEF_2"/>
    <property type="match status" value="1"/>
</dbReference>
<proteinExistence type="predicted"/>
<evidence type="ECO:0000256" key="8">
    <source>
        <dbReference type="PROSITE-ProRule" id="PRU00169"/>
    </source>
</evidence>
<evidence type="ECO:0000313" key="11">
    <source>
        <dbReference type="EMBL" id="NEW06279.1"/>
    </source>
</evidence>
<dbReference type="PANTHER" id="PTHR42713">
    <property type="entry name" value="HISTIDINE KINASE-RELATED"/>
    <property type="match status" value="1"/>
</dbReference>
<dbReference type="Gene3D" id="3.40.50.2300">
    <property type="match status" value="1"/>
</dbReference>
<dbReference type="InterPro" id="IPR018060">
    <property type="entry name" value="HTH_AraC"/>
</dbReference>
<keyword evidence="7" id="KW-0804">Transcription</keyword>
<keyword evidence="3 8" id="KW-0597">Phosphoprotein</keyword>
<evidence type="ECO:0000256" key="7">
    <source>
        <dbReference type="ARBA" id="ARBA00023163"/>
    </source>
</evidence>
<name>A0A6G3ZXG6_9BACL</name>
<keyword evidence="5" id="KW-0805">Transcription regulation</keyword>
<keyword evidence="2" id="KW-0963">Cytoplasm</keyword>
<evidence type="ECO:0000256" key="3">
    <source>
        <dbReference type="ARBA" id="ARBA00022553"/>
    </source>
</evidence>
<dbReference type="SUPFAM" id="SSF46689">
    <property type="entry name" value="Homeodomain-like"/>
    <property type="match status" value="1"/>
</dbReference>
<sequence length="522" mass="60349">MYKVFLVDDEPFILEGLSALVDWEQYGLEVVGHASNGEEAMRIATNLDVDIFITDIFMPRMSGLELIKRLKEKNDAQKFIILSGYNEFEYVKEGMKLGIENYLLKPVNVEELKQTLHSTVNKMQSEAHRKVVTDNLDIIRGNILLRWVSRTIDPKELLERAKVLNIKLSQPYYVVSVIRFSDPNRSSMEADQLAEVHALCRYHLSGIVHVYEFGDLDGDLILIFGCESQDVEAVSFVTNLVRKVLNHVLEDARMSAFATIGSYESTFMEVTESYRNAKNLQEYCSEVSANEIIDYNVMNAGWEQQQTGISLQLEALSRHIESKNKEEAFAYMDQCFQKLQGSKGAKPSDIQHLAVEFMFQIKHAVKNKQFDSKKIFSHLFKIRTLEQLKDHLRDSIEAVIDYLDGERKDDYSPVIKRVLKAIEEQYAKELSLKTLSQELNMNVIYLGQLFLHELSATFSDYVNRYRIEKAKQLLYQTTLKANDIAGKVGYTDPTYFYRKFKLMVGVSPMEYRQREAMQRLDQ</sequence>
<gene>
    <name evidence="11" type="ORF">GK047_09670</name>
</gene>
<comment type="subcellular location">
    <subcellularLocation>
        <location evidence="1">Cytoplasm</location>
    </subcellularLocation>
</comment>
<dbReference type="SUPFAM" id="SSF52172">
    <property type="entry name" value="CheY-like"/>
    <property type="match status" value="1"/>
</dbReference>
<reference evidence="11" key="1">
    <citation type="submission" date="2020-02" db="EMBL/GenBank/DDBJ databases">
        <authorList>
            <person name="Shen X.-R."/>
            <person name="Zhang Y.-X."/>
        </authorList>
    </citation>
    <scope>NUCLEOTIDE SEQUENCE</scope>
    <source>
        <strain evidence="11">SYP-B3998</strain>
    </source>
</reference>
<dbReference type="GO" id="GO:0000160">
    <property type="term" value="P:phosphorelay signal transduction system"/>
    <property type="evidence" value="ECO:0007669"/>
    <property type="project" value="UniProtKB-KW"/>
</dbReference>
<dbReference type="Pfam" id="PF12833">
    <property type="entry name" value="HTH_18"/>
    <property type="match status" value="1"/>
</dbReference>
<feature type="modified residue" description="4-aspartylphosphate" evidence="8">
    <location>
        <position position="55"/>
    </location>
</feature>
<dbReference type="PROSITE" id="PS01124">
    <property type="entry name" value="HTH_ARAC_FAMILY_2"/>
    <property type="match status" value="1"/>
</dbReference>
<dbReference type="InterPro" id="IPR041522">
    <property type="entry name" value="CdaR_GGDEF"/>
</dbReference>
<evidence type="ECO:0000256" key="4">
    <source>
        <dbReference type="ARBA" id="ARBA00023012"/>
    </source>
</evidence>
<dbReference type="GO" id="GO:0005737">
    <property type="term" value="C:cytoplasm"/>
    <property type="evidence" value="ECO:0007669"/>
    <property type="project" value="UniProtKB-SubCell"/>
</dbReference>
<dbReference type="SMART" id="SM00342">
    <property type="entry name" value="HTH_ARAC"/>
    <property type="match status" value="1"/>
</dbReference>
<comment type="caution">
    <text evidence="11">The sequence shown here is derived from an EMBL/GenBank/DDBJ whole genome shotgun (WGS) entry which is preliminary data.</text>
</comment>
<evidence type="ECO:0000256" key="2">
    <source>
        <dbReference type="ARBA" id="ARBA00022490"/>
    </source>
</evidence>
<dbReference type="AlphaFoldDB" id="A0A6G3ZXG6"/>
<dbReference type="InterPro" id="IPR011006">
    <property type="entry name" value="CheY-like_superfamily"/>
</dbReference>
<keyword evidence="6" id="KW-0238">DNA-binding</keyword>